<name>A0A8B3DG48_VIBHA</name>
<keyword evidence="1" id="KW-0472">Membrane</keyword>
<dbReference type="SMART" id="SM00471">
    <property type="entry name" value="HDc"/>
    <property type="match status" value="1"/>
</dbReference>
<dbReference type="CDD" id="cd01007">
    <property type="entry name" value="PBP2_BvgS_HisK_like"/>
    <property type="match status" value="1"/>
</dbReference>
<evidence type="ECO:0000259" key="2">
    <source>
        <dbReference type="PROSITE" id="PS50885"/>
    </source>
</evidence>
<evidence type="ECO:0000313" key="4">
    <source>
        <dbReference type="EMBL" id="RIW10430.1"/>
    </source>
</evidence>
<comment type="caution">
    <text evidence="4">The sequence shown here is derived from an EMBL/GenBank/DDBJ whole genome shotgun (WGS) entry which is preliminary data.</text>
</comment>
<evidence type="ECO:0000256" key="1">
    <source>
        <dbReference type="SAM" id="Phobius"/>
    </source>
</evidence>
<accession>A0A8B3DG48</accession>
<dbReference type="InterPro" id="IPR037522">
    <property type="entry name" value="HD_GYP_dom"/>
</dbReference>
<dbReference type="InterPro" id="IPR003607">
    <property type="entry name" value="HD/PDEase_dom"/>
</dbReference>
<dbReference type="Pfam" id="PF00497">
    <property type="entry name" value="SBP_bac_3"/>
    <property type="match status" value="1"/>
</dbReference>
<gene>
    <name evidence="4" type="ORF">DS957_016970</name>
</gene>
<evidence type="ECO:0000259" key="3">
    <source>
        <dbReference type="PROSITE" id="PS51832"/>
    </source>
</evidence>
<dbReference type="Pfam" id="PF13487">
    <property type="entry name" value="HD_5"/>
    <property type="match status" value="1"/>
</dbReference>
<dbReference type="Gene3D" id="3.30.450.20">
    <property type="entry name" value="PAS domain"/>
    <property type="match status" value="1"/>
</dbReference>
<organism evidence="4 5">
    <name type="scientific">Vibrio harveyi</name>
    <name type="common">Beneckea harveyi</name>
    <dbReference type="NCBI Taxonomy" id="669"/>
    <lineage>
        <taxon>Bacteria</taxon>
        <taxon>Pseudomonadati</taxon>
        <taxon>Pseudomonadota</taxon>
        <taxon>Gammaproteobacteria</taxon>
        <taxon>Vibrionales</taxon>
        <taxon>Vibrionaceae</taxon>
        <taxon>Vibrio</taxon>
    </lineage>
</organism>
<dbReference type="InterPro" id="IPR001638">
    <property type="entry name" value="Solute-binding_3/MltF_N"/>
</dbReference>
<feature type="domain" description="HD-GYP" evidence="3">
    <location>
        <begin position="822"/>
        <end position="1028"/>
    </location>
</feature>
<keyword evidence="1" id="KW-1133">Transmembrane helix</keyword>
<keyword evidence="1" id="KW-0812">Transmembrane</keyword>
<dbReference type="AlphaFoldDB" id="A0A8B3DG48"/>
<dbReference type="EMBL" id="QOUW02000071">
    <property type="protein sequence ID" value="RIW10430.1"/>
    <property type="molecule type" value="Genomic_DNA"/>
</dbReference>
<sequence length="1048" mass="118913">MKTKSGSPRKFSIKFTVGSLFIFATAVTALLGVGMQYYFGKQMSEEHILTRLTMTAKDVSNHIHQIDASATSSAGILRSVADYSDTQFSEDEIQHVFTQTLIDNPVFYSIYFANQEEFFFQVVNLESSSIVRGKIGAAPDERWAVIKIVGEGEERTRYSLFYSESLELVRTTKQTSNFYPSRRPWFDNASKNSVYKTDPYLFQHLKITGQSYSVRSNKGAVIGVDTVLSSLSEKITATELGMKKDDGVESFIFNNRGEVIASSINVFQEVEIPTSPPLTLTKEQQALLNDKEFVVSNQNDWGPYDYTESGEPGGYAIDVLKLIAEKTGMAVEFVNGFSSAELVKKYRNGEIDILQPVLGAPSEFGLKSHPIFYGQLAIAAKIDIPMPVSLTELTNQKVGVVAGFGMKEWLLERYPTLNIVEQPNLDLAKRALHMGDIEYLVDSYLTMVEMKRLVKITNIHVTKLTESPLEFSVFMQDENSGLMQVVNQAINSITPEQQSALEEKWFKPHQWRGSFAPYPEVYELATQKDKHDTMNKVTIEGEHRFIYITKLQSTRGTSDYFAVLVSEQVVTDAVTSRLSKAIAFTSIVMVILFPLAWKVGSPIVHPILALRKETIKIKNREFDQLAPVETRIKEVSDLSDSVTEMTQEIQHHEQQQEEFVEAFIRLIAQAIDDKSPYTAGHCNRVPEIGLMLAEAVEKCDTGKFKDFKFNNDDERREFRIAAWLHDCGKITTPEHIVDKGTKLEANYNRINEIRTRFEVLRRDAEVEMWKSISTGELSKEEAQAKFDQRVVQLDEDFRFVANANVGGEFMSEDKIERIKQIAQQTWLRHYDDHLGLSPFEEMIKPKSEVTLPVVENLLADKPDHIVERVRPMEFAPEHGIKVQVPEHQYNLGEVYNLTISRGTLTPEDRFKINEHMISGIKMLGALPFPPELSNVPRYASTHHETLKGTGYPRRLSAEDLSTPERILVIADIFEALTAGDRPYKKAKPVSVAVDIMYKMALDEHLDMDLFLLFLESGVYRDYANKFMPAEQVDEVDIEKYLKSKSSDA</sequence>
<dbReference type="PANTHER" id="PTHR43155">
    <property type="entry name" value="CYCLIC DI-GMP PHOSPHODIESTERASE PA4108-RELATED"/>
    <property type="match status" value="1"/>
</dbReference>
<reference evidence="4 5" key="1">
    <citation type="submission" date="2018-08" db="EMBL/GenBank/DDBJ databases">
        <title>Vibrio harveyi strains pathogenic to white snook Centropomus viridis Lockington (1877) and potential probiotic bacteria.</title>
        <authorList>
            <person name="Soto-Rodriguez S."/>
            <person name="Gomez-Gil B."/>
            <person name="Lozano-Olvera R."/>
        </authorList>
    </citation>
    <scope>NUCLEOTIDE SEQUENCE [LARGE SCALE GENOMIC DNA]</scope>
    <source>
        <strain evidence="4 5">CAIM 1508</strain>
    </source>
</reference>
<dbReference type="CDD" id="cd00077">
    <property type="entry name" value="HDc"/>
    <property type="match status" value="2"/>
</dbReference>
<dbReference type="SMART" id="SM00062">
    <property type="entry name" value="PBPb"/>
    <property type="match status" value="1"/>
</dbReference>
<dbReference type="PROSITE" id="PS50885">
    <property type="entry name" value="HAMP"/>
    <property type="match status" value="1"/>
</dbReference>
<dbReference type="SUPFAM" id="SSF109604">
    <property type="entry name" value="HD-domain/PDEase-like"/>
    <property type="match status" value="2"/>
</dbReference>
<dbReference type="Gene3D" id="1.10.3210.10">
    <property type="entry name" value="Hypothetical protein af1432"/>
    <property type="match status" value="2"/>
</dbReference>
<dbReference type="GO" id="GO:0016020">
    <property type="term" value="C:membrane"/>
    <property type="evidence" value="ECO:0007669"/>
    <property type="project" value="InterPro"/>
</dbReference>
<dbReference type="GO" id="GO:0007165">
    <property type="term" value="P:signal transduction"/>
    <property type="evidence" value="ECO:0007669"/>
    <property type="project" value="InterPro"/>
</dbReference>
<keyword evidence="4" id="KW-0378">Hydrolase</keyword>
<dbReference type="GO" id="GO:0008081">
    <property type="term" value="F:phosphoric diester hydrolase activity"/>
    <property type="evidence" value="ECO:0007669"/>
    <property type="project" value="UniProtKB-ARBA"/>
</dbReference>
<dbReference type="Gene3D" id="3.40.190.10">
    <property type="entry name" value="Periplasmic binding protein-like II"/>
    <property type="match status" value="2"/>
</dbReference>
<feature type="domain" description="HAMP" evidence="2">
    <location>
        <begin position="601"/>
        <end position="654"/>
    </location>
</feature>
<dbReference type="PROSITE" id="PS51832">
    <property type="entry name" value="HD_GYP"/>
    <property type="match status" value="1"/>
</dbReference>
<dbReference type="SUPFAM" id="SSF53850">
    <property type="entry name" value="Periplasmic binding protein-like II"/>
    <property type="match status" value="1"/>
</dbReference>
<evidence type="ECO:0000313" key="5">
    <source>
        <dbReference type="Proteomes" id="UP000253437"/>
    </source>
</evidence>
<dbReference type="InterPro" id="IPR003660">
    <property type="entry name" value="HAMP_dom"/>
</dbReference>
<dbReference type="Proteomes" id="UP000253437">
    <property type="component" value="Unassembled WGS sequence"/>
</dbReference>
<dbReference type="PANTHER" id="PTHR43155:SF2">
    <property type="entry name" value="CYCLIC DI-GMP PHOSPHODIESTERASE PA4108"/>
    <property type="match status" value="1"/>
</dbReference>
<dbReference type="Gene3D" id="6.10.340.10">
    <property type="match status" value="1"/>
</dbReference>
<proteinExistence type="predicted"/>
<feature type="transmembrane region" description="Helical" evidence="1">
    <location>
        <begin position="20"/>
        <end position="39"/>
    </location>
</feature>
<protein>
    <submittedName>
        <fullName evidence="4">Phosphohydrolase</fullName>
    </submittedName>
</protein>
<dbReference type="RefSeq" id="WP_114092524.1">
    <property type="nucleotide sequence ID" value="NZ_QOUW02000071.1"/>
</dbReference>